<protein>
    <submittedName>
        <fullName evidence="2">Uncharacterized protein</fullName>
    </submittedName>
</protein>
<proteinExistence type="predicted"/>
<dbReference type="Proteomes" id="UP000294813">
    <property type="component" value="Unassembled WGS sequence"/>
</dbReference>
<keyword evidence="3" id="KW-1185">Reference proteome</keyword>
<evidence type="ECO:0000313" key="2">
    <source>
        <dbReference type="EMBL" id="TCP64552.1"/>
    </source>
</evidence>
<evidence type="ECO:0000256" key="1">
    <source>
        <dbReference type="SAM" id="MobiDB-lite"/>
    </source>
</evidence>
<reference evidence="2 3" key="1">
    <citation type="submission" date="2019-03" db="EMBL/GenBank/DDBJ databases">
        <title>Genomic Encyclopedia of Type Strains, Phase IV (KMG-IV): sequencing the most valuable type-strain genomes for metagenomic binning, comparative biology and taxonomic classification.</title>
        <authorList>
            <person name="Goeker M."/>
        </authorList>
    </citation>
    <scope>NUCLEOTIDE SEQUENCE [LARGE SCALE GENOMIC DNA]</scope>
    <source>
        <strain evidence="2 3">DSM 11170</strain>
    </source>
</reference>
<dbReference type="RefSeq" id="WP_165876358.1">
    <property type="nucleotide sequence ID" value="NZ_JAOQNU010000009.1"/>
</dbReference>
<dbReference type="AlphaFoldDB" id="A0A4R2RKW0"/>
<organism evidence="2 3">
    <name type="scientific">Heliophilum fasciatum</name>
    <dbReference type="NCBI Taxonomy" id="35700"/>
    <lineage>
        <taxon>Bacteria</taxon>
        <taxon>Bacillati</taxon>
        <taxon>Bacillota</taxon>
        <taxon>Clostridia</taxon>
        <taxon>Eubacteriales</taxon>
        <taxon>Heliobacteriaceae</taxon>
        <taxon>Heliophilum</taxon>
    </lineage>
</organism>
<comment type="caution">
    <text evidence="2">The sequence shown here is derived from an EMBL/GenBank/DDBJ whole genome shotgun (WGS) entry which is preliminary data.</text>
</comment>
<accession>A0A4R2RKW0</accession>
<dbReference type="EMBL" id="SLXT01000009">
    <property type="protein sequence ID" value="TCP64552.1"/>
    <property type="molecule type" value="Genomic_DNA"/>
</dbReference>
<gene>
    <name evidence="2" type="ORF">EDD73_10994</name>
</gene>
<name>A0A4R2RKW0_9FIRM</name>
<sequence>MSDMNKTKRTRGMTKATMKRELTNSNGDLNHLRELYDKYPRIFIEASSMLPDKLKINVEKVIQERVPEVSLVIGERARRKAAEEEQMHYASTLSFEELVRLTVEKENEKLRNKKNKE</sequence>
<feature type="region of interest" description="Disordered" evidence="1">
    <location>
        <begin position="1"/>
        <end position="27"/>
    </location>
</feature>
<evidence type="ECO:0000313" key="3">
    <source>
        <dbReference type="Proteomes" id="UP000294813"/>
    </source>
</evidence>